<dbReference type="PROSITE" id="PS51257">
    <property type="entry name" value="PROKAR_LIPOPROTEIN"/>
    <property type="match status" value="1"/>
</dbReference>
<gene>
    <name evidence="1" type="ORF">LIER_09331</name>
</gene>
<dbReference type="EMBL" id="BAABME010001579">
    <property type="protein sequence ID" value="GAA0150378.1"/>
    <property type="molecule type" value="Genomic_DNA"/>
</dbReference>
<keyword evidence="2" id="KW-1185">Reference proteome</keyword>
<evidence type="ECO:0000313" key="1">
    <source>
        <dbReference type="EMBL" id="GAA0150378.1"/>
    </source>
</evidence>
<dbReference type="AlphaFoldDB" id="A0AAV3PJM4"/>
<evidence type="ECO:0000313" key="2">
    <source>
        <dbReference type="Proteomes" id="UP001454036"/>
    </source>
</evidence>
<reference evidence="1 2" key="1">
    <citation type="submission" date="2024-01" db="EMBL/GenBank/DDBJ databases">
        <title>The complete chloroplast genome sequence of Lithospermum erythrorhizon: insights into the phylogenetic relationship among Boraginaceae species and the maternal lineages of purple gromwells.</title>
        <authorList>
            <person name="Okada T."/>
            <person name="Watanabe K."/>
        </authorList>
    </citation>
    <scope>NUCLEOTIDE SEQUENCE [LARGE SCALE GENOMIC DNA]</scope>
</reference>
<name>A0AAV3PJM4_LITER</name>
<organism evidence="1 2">
    <name type="scientific">Lithospermum erythrorhizon</name>
    <name type="common">Purple gromwell</name>
    <name type="synonym">Lithospermum officinale var. erythrorhizon</name>
    <dbReference type="NCBI Taxonomy" id="34254"/>
    <lineage>
        <taxon>Eukaryota</taxon>
        <taxon>Viridiplantae</taxon>
        <taxon>Streptophyta</taxon>
        <taxon>Embryophyta</taxon>
        <taxon>Tracheophyta</taxon>
        <taxon>Spermatophyta</taxon>
        <taxon>Magnoliopsida</taxon>
        <taxon>eudicotyledons</taxon>
        <taxon>Gunneridae</taxon>
        <taxon>Pentapetalae</taxon>
        <taxon>asterids</taxon>
        <taxon>lamiids</taxon>
        <taxon>Boraginales</taxon>
        <taxon>Boraginaceae</taxon>
        <taxon>Boraginoideae</taxon>
        <taxon>Lithospermeae</taxon>
        <taxon>Lithospermum</taxon>
    </lineage>
</organism>
<accession>A0AAV3PJM4</accession>
<protein>
    <submittedName>
        <fullName evidence="1">Uncharacterized protein</fullName>
    </submittedName>
</protein>
<proteinExistence type="predicted"/>
<sequence>MTLTSGRPTWGGSLQGVTSACEEIKDTKAGHSKKKKRTLIKGANLLNSSNVAPGDKAVSSEVKDKQSEDPTIIKKSLPIDVEQSHLNHLREYFSIPTSVEKRLPLGADQVYHPLVVRGIADGPLSLGCTSVYIEFFTYGVRFPFSSFTNDLLIALNRALARFAP</sequence>
<dbReference type="Proteomes" id="UP001454036">
    <property type="component" value="Unassembled WGS sequence"/>
</dbReference>
<comment type="caution">
    <text evidence="1">The sequence shown here is derived from an EMBL/GenBank/DDBJ whole genome shotgun (WGS) entry which is preliminary data.</text>
</comment>